<comment type="caution">
    <text evidence="9">The sequence shown here is derived from an EMBL/GenBank/DDBJ whole genome shotgun (WGS) entry which is preliminary data.</text>
</comment>
<evidence type="ECO:0000256" key="1">
    <source>
        <dbReference type="ARBA" id="ARBA00005230"/>
    </source>
</evidence>
<dbReference type="OrthoDB" id="9813510at2"/>
<sequence>MCQQFDVYRNPSERTLLIHPFIMVIQHDYYGDLSTRLVLPLSSNAYLNGYYHQATPLVNIDFQTVVINTPSMTSIDKRKLSNRYFVCNLRHARSSVISAIDALVTNT</sequence>
<gene>
    <name evidence="9" type="ORF">EB837_16480</name>
</gene>
<name>A0A3N2RY26_9ENTR</name>
<dbReference type="InterPro" id="IPR011067">
    <property type="entry name" value="Plasmid_toxin/cell-grow_inhib"/>
</dbReference>
<dbReference type="SUPFAM" id="SSF50118">
    <property type="entry name" value="Cell growth inhibitor/plasmid maintenance toxic component"/>
    <property type="match status" value="1"/>
</dbReference>
<accession>A0A3N2RY26</accession>
<keyword evidence="5" id="KW-0805">Transcription regulation</keyword>
<comment type="similarity">
    <text evidence="1">Belongs to the CcdB toxin family.</text>
</comment>
<keyword evidence="3" id="KW-0678">Repressor</keyword>
<organism evidence="9 10">
    <name type="scientific">Kluyvera ascorbata</name>
    <dbReference type="NCBI Taxonomy" id="51288"/>
    <lineage>
        <taxon>Bacteria</taxon>
        <taxon>Pseudomonadati</taxon>
        <taxon>Pseudomonadota</taxon>
        <taxon>Gammaproteobacteria</taxon>
        <taxon>Enterobacterales</taxon>
        <taxon>Enterobacteriaceae</taxon>
        <taxon>Kluyvera</taxon>
    </lineage>
</organism>
<dbReference type="InterPro" id="IPR002712">
    <property type="entry name" value="CcdB"/>
</dbReference>
<evidence type="ECO:0000256" key="6">
    <source>
        <dbReference type="ARBA" id="ARBA00023163"/>
    </source>
</evidence>
<evidence type="ECO:0000313" key="10">
    <source>
        <dbReference type="Proteomes" id="UP000268051"/>
    </source>
</evidence>
<dbReference type="Proteomes" id="UP000268051">
    <property type="component" value="Unassembled WGS sequence"/>
</dbReference>
<evidence type="ECO:0000256" key="8">
    <source>
        <dbReference type="ARBA" id="ARBA00033135"/>
    </source>
</evidence>
<evidence type="ECO:0000256" key="5">
    <source>
        <dbReference type="ARBA" id="ARBA00023015"/>
    </source>
</evidence>
<proteinExistence type="inferred from homology"/>
<dbReference type="AlphaFoldDB" id="A0A3N2RY26"/>
<evidence type="ECO:0000313" key="9">
    <source>
        <dbReference type="EMBL" id="ROU12394.1"/>
    </source>
</evidence>
<keyword evidence="6" id="KW-0804">Transcription</keyword>
<dbReference type="GO" id="GO:0006276">
    <property type="term" value="P:plasmid maintenance"/>
    <property type="evidence" value="ECO:0007669"/>
    <property type="project" value="InterPro"/>
</dbReference>
<dbReference type="Gene3D" id="2.30.30.110">
    <property type="match status" value="1"/>
</dbReference>
<evidence type="ECO:0000256" key="2">
    <source>
        <dbReference type="ARBA" id="ARBA00015075"/>
    </source>
</evidence>
<evidence type="ECO:0000256" key="4">
    <source>
        <dbReference type="ARBA" id="ARBA00022649"/>
    </source>
</evidence>
<dbReference type="EMBL" id="RHFN01000018">
    <property type="protein sequence ID" value="ROU12394.1"/>
    <property type="molecule type" value="Genomic_DNA"/>
</dbReference>
<protein>
    <recommendedName>
        <fullName evidence="2">Toxin CcdB</fullName>
    </recommendedName>
    <alternativeName>
        <fullName evidence="8">Cytotoxic protein CcdB</fullName>
    </alternativeName>
    <alternativeName>
        <fullName evidence="7">Protein LetD</fullName>
    </alternativeName>
</protein>
<evidence type="ECO:0000256" key="7">
    <source>
        <dbReference type="ARBA" id="ARBA00029628"/>
    </source>
</evidence>
<reference evidence="9 10" key="1">
    <citation type="submission" date="2018-10" db="EMBL/GenBank/DDBJ databases">
        <title>Horizontal transference of carbapenem resistance between Klebsiella pneumoniae and Kluyvera ascorbata during abdominal infection: a case report.</title>
        <authorList>
            <person name="Raro O.H.F."/>
            <person name="Lima-Morales D."/>
            <person name="Barth A.L."/>
            <person name="Paim T.G.S."/>
            <person name="Mott M.P."/>
            <person name="Riche C.V.W."/>
            <person name="Teixeira U.F."/>
            <person name="Waechter F."/>
            <person name="Dias C.A.G."/>
        </authorList>
    </citation>
    <scope>NUCLEOTIDE SEQUENCE [LARGE SCALE GENOMIC DNA]</scope>
    <source>
        <strain evidence="9 10">OT2</strain>
    </source>
</reference>
<keyword evidence="4" id="KW-1277">Toxin-antitoxin system</keyword>
<dbReference type="Pfam" id="PF01845">
    <property type="entry name" value="CcdB"/>
    <property type="match status" value="1"/>
</dbReference>
<dbReference type="GO" id="GO:0008657">
    <property type="term" value="F:DNA topoisomerase type II (double strand cut, ATP-hydrolyzing) inhibitor activity"/>
    <property type="evidence" value="ECO:0007669"/>
    <property type="project" value="InterPro"/>
</dbReference>
<dbReference type="RefSeq" id="WP_123651915.1">
    <property type="nucleotide sequence ID" value="NZ_RHFN01000018.1"/>
</dbReference>
<evidence type="ECO:0000256" key="3">
    <source>
        <dbReference type="ARBA" id="ARBA00022491"/>
    </source>
</evidence>